<evidence type="ECO:0000313" key="2">
    <source>
        <dbReference type="Proteomes" id="UP000006753"/>
    </source>
</evidence>
<organism evidence="1 2">
    <name type="scientific">Marssonina brunnea f. sp. multigermtubi (strain MB_m1)</name>
    <name type="common">Marssonina leaf spot fungus</name>
    <dbReference type="NCBI Taxonomy" id="1072389"/>
    <lineage>
        <taxon>Eukaryota</taxon>
        <taxon>Fungi</taxon>
        <taxon>Dikarya</taxon>
        <taxon>Ascomycota</taxon>
        <taxon>Pezizomycotina</taxon>
        <taxon>Leotiomycetes</taxon>
        <taxon>Helotiales</taxon>
        <taxon>Drepanopezizaceae</taxon>
        <taxon>Drepanopeziza</taxon>
    </lineage>
</organism>
<keyword evidence="2" id="KW-1185">Reference proteome</keyword>
<evidence type="ECO:0000313" key="1">
    <source>
        <dbReference type="EMBL" id="EKD14516.1"/>
    </source>
</evidence>
<name>K1WNI8_MARBU</name>
<dbReference type="Proteomes" id="UP000006753">
    <property type="component" value="Unassembled WGS sequence"/>
</dbReference>
<sequence length="136" mass="15627">MTFSTQKDFGLSEDATRKIIEDEVKRIQALLPLVNAPNYVSIRRPLPGPRTLRMLAFDKANITDHIRQLERAFKDYGIVTDSEKKQCFAEYNISGPLGYNIRCNIKSLGSFSDPKVTWDDFKSMVKEEYKAFDLAK</sequence>
<dbReference type="AlphaFoldDB" id="K1WNI8"/>
<protein>
    <submittedName>
        <fullName evidence="1">Uncharacterized protein</fullName>
    </submittedName>
</protein>
<dbReference type="EMBL" id="JH921445">
    <property type="protein sequence ID" value="EKD14516.1"/>
    <property type="molecule type" value="Genomic_DNA"/>
</dbReference>
<gene>
    <name evidence="1" type="ORF">MBM_07237</name>
</gene>
<dbReference type="KEGG" id="mbe:MBM_07237"/>
<dbReference type="HOGENOM" id="CLU_1875867_0_0_1"/>
<reference evidence="1 2" key="1">
    <citation type="journal article" date="2012" name="BMC Genomics">
        <title>Sequencing the genome of Marssonina brunnea reveals fungus-poplar co-evolution.</title>
        <authorList>
            <person name="Zhu S."/>
            <person name="Cao Y.-Z."/>
            <person name="Jiang C."/>
            <person name="Tan B.-Y."/>
            <person name="Wang Z."/>
            <person name="Feng S."/>
            <person name="Zhang L."/>
            <person name="Su X.-H."/>
            <person name="Brejova B."/>
            <person name="Vinar T."/>
            <person name="Xu M."/>
            <person name="Wang M.-X."/>
            <person name="Zhang S.-G."/>
            <person name="Huang M.-R."/>
            <person name="Wu R."/>
            <person name="Zhou Y."/>
        </authorList>
    </citation>
    <scope>NUCLEOTIDE SEQUENCE [LARGE SCALE GENOMIC DNA]</scope>
    <source>
        <strain evidence="1 2">MB_m1</strain>
    </source>
</reference>
<proteinExistence type="predicted"/>
<dbReference type="InParanoid" id="K1WNI8"/>
<accession>K1WNI8</accession>
<dbReference type="OrthoDB" id="3574518at2759"/>